<evidence type="ECO:0000313" key="2">
    <source>
        <dbReference type="Proteomes" id="UP000769484"/>
    </source>
</evidence>
<protein>
    <submittedName>
        <fullName evidence="1">Uncharacterized protein</fullName>
    </submittedName>
</protein>
<comment type="caution">
    <text evidence="1">The sequence shown here is derived from an EMBL/GenBank/DDBJ whole genome shotgun (WGS) entry which is preliminary data.</text>
</comment>
<name>A0A7D4GRS2_9MICC</name>
<accession>A0A7D4GRS2</accession>
<dbReference type="Proteomes" id="UP000769484">
    <property type="component" value="Unassembled WGS sequence"/>
</dbReference>
<gene>
    <name evidence="1" type="ORF">HXO56_05595</name>
</gene>
<evidence type="ECO:0000313" key="1">
    <source>
        <dbReference type="EMBL" id="MBF1649551.1"/>
    </source>
</evidence>
<proteinExistence type="predicted"/>
<dbReference type="AlphaFoldDB" id="A0A7D4GRS2"/>
<sequence length="107" mass="11750">MKVVRIVGILAALFLVLGAALFILGSWGSLVEYHALEWRGVQHKGASPLTRSTLTISLWTLGTGLFAGLIVLIPLFTTVIRNSRKTHKEHPEQTQDLMAEGQNQIDS</sequence>
<dbReference type="EMBL" id="JABZXJ010000018">
    <property type="protein sequence ID" value="MBF1649551.1"/>
    <property type="molecule type" value="Genomic_DNA"/>
</dbReference>
<organism evidence="1 2">
    <name type="scientific">Rothia dentocariosa</name>
    <dbReference type="NCBI Taxonomy" id="2047"/>
    <lineage>
        <taxon>Bacteria</taxon>
        <taxon>Bacillati</taxon>
        <taxon>Actinomycetota</taxon>
        <taxon>Actinomycetes</taxon>
        <taxon>Micrococcales</taxon>
        <taxon>Micrococcaceae</taxon>
        <taxon>Rothia</taxon>
    </lineage>
</organism>
<reference evidence="1" key="1">
    <citation type="submission" date="2020-04" db="EMBL/GenBank/DDBJ databases">
        <title>Deep metagenomics examines the oral microbiome during advanced dental caries in children, revealing novel taxa and co-occurrences with host molecules.</title>
        <authorList>
            <person name="Baker J.L."/>
            <person name="Morton J.T."/>
            <person name="Dinis M."/>
            <person name="Alvarez R."/>
            <person name="Tran N.C."/>
            <person name="Knight R."/>
            <person name="Edlund A."/>
        </authorList>
    </citation>
    <scope>NUCLEOTIDE SEQUENCE</scope>
    <source>
        <strain evidence="1">JCVI_47_bin.4</strain>
    </source>
</reference>